<gene>
    <name evidence="2" type="ORF">B0H64DRAFT_45173</name>
</gene>
<evidence type="ECO:0000313" key="2">
    <source>
        <dbReference type="EMBL" id="KAK3291254.1"/>
    </source>
</evidence>
<dbReference type="RefSeq" id="XP_062654768.1">
    <property type="nucleotide sequence ID" value="XM_062807178.1"/>
</dbReference>
<keyword evidence="3" id="KW-1185">Reference proteome</keyword>
<protein>
    <submittedName>
        <fullName evidence="2">Uncharacterized protein</fullName>
    </submittedName>
</protein>
<sequence length="211" mass="22567">MPTLNCLLTNPSARTPQHHPRSSEHTVSRKTVDTNTTASTAPFGKVLPVPTDPHHRSHPVSAGPAAPADPLASKSISGYSGESPNTPKHHHKSHRFSSCLGSHNSAQRHLKVPTAEQYPRAAPRNAIRTQECGEEQNPAWSAAVVVFGVDLPPGFPGLCCGTCPSCRSEDLSLTFFGGVEKPSCAVREGGRSAKPRPGSLHDPDLVISRWR</sequence>
<proteinExistence type="predicted"/>
<dbReference type="Proteomes" id="UP001278766">
    <property type="component" value="Unassembled WGS sequence"/>
</dbReference>
<accession>A0AAE0H7I1</accession>
<feature type="compositionally biased region" description="Polar residues" evidence="1">
    <location>
        <begin position="74"/>
        <end position="86"/>
    </location>
</feature>
<organism evidence="2 3">
    <name type="scientific">Chaetomium fimeti</name>
    <dbReference type="NCBI Taxonomy" id="1854472"/>
    <lineage>
        <taxon>Eukaryota</taxon>
        <taxon>Fungi</taxon>
        <taxon>Dikarya</taxon>
        <taxon>Ascomycota</taxon>
        <taxon>Pezizomycotina</taxon>
        <taxon>Sordariomycetes</taxon>
        <taxon>Sordariomycetidae</taxon>
        <taxon>Sordariales</taxon>
        <taxon>Chaetomiaceae</taxon>
        <taxon>Chaetomium</taxon>
    </lineage>
</organism>
<comment type="caution">
    <text evidence="2">The sequence shown here is derived from an EMBL/GenBank/DDBJ whole genome shotgun (WGS) entry which is preliminary data.</text>
</comment>
<feature type="region of interest" description="Disordered" evidence="1">
    <location>
        <begin position="187"/>
        <end position="211"/>
    </location>
</feature>
<reference evidence="2" key="2">
    <citation type="submission" date="2023-06" db="EMBL/GenBank/DDBJ databases">
        <authorList>
            <consortium name="Lawrence Berkeley National Laboratory"/>
            <person name="Haridas S."/>
            <person name="Hensen N."/>
            <person name="Bonometti L."/>
            <person name="Westerberg I."/>
            <person name="Brannstrom I.O."/>
            <person name="Guillou S."/>
            <person name="Cros-Aarteil S."/>
            <person name="Calhoun S."/>
            <person name="Kuo A."/>
            <person name="Mondo S."/>
            <person name="Pangilinan J."/>
            <person name="Riley R."/>
            <person name="Labutti K."/>
            <person name="Andreopoulos B."/>
            <person name="Lipzen A."/>
            <person name="Chen C."/>
            <person name="Yanf M."/>
            <person name="Daum C."/>
            <person name="Ng V."/>
            <person name="Clum A."/>
            <person name="Steindorff A."/>
            <person name="Ohm R."/>
            <person name="Martin F."/>
            <person name="Silar P."/>
            <person name="Natvig D."/>
            <person name="Lalanne C."/>
            <person name="Gautier V."/>
            <person name="Ament-Velasquez S.L."/>
            <person name="Kruys A."/>
            <person name="Hutchinson M.I."/>
            <person name="Powell A.J."/>
            <person name="Barry K."/>
            <person name="Miller A.N."/>
            <person name="Grigoriev I.V."/>
            <person name="Debuchy R."/>
            <person name="Gladieux P."/>
            <person name="Thoren M.H."/>
            <person name="Johannesson H."/>
        </authorList>
    </citation>
    <scope>NUCLEOTIDE SEQUENCE</scope>
    <source>
        <strain evidence="2">CBS 168.71</strain>
    </source>
</reference>
<dbReference type="GeneID" id="87844126"/>
<dbReference type="AlphaFoldDB" id="A0AAE0H7I1"/>
<feature type="compositionally biased region" description="Polar residues" evidence="1">
    <location>
        <begin position="1"/>
        <end position="15"/>
    </location>
</feature>
<name>A0AAE0H7I1_9PEZI</name>
<evidence type="ECO:0000256" key="1">
    <source>
        <dbReference type="SAM" id="MobiDB-lite"/>
    </source>
</evidence>
<dbReference type="EMBL" id="JAUEPN010000010">
    <property type="protein sequence ID" value="KAK3291254.1"/>
    <property type="molecule type" value="Genomic_DNA"/>
</dbReference>
<reference evidence="2" key="1">
    <citation type="journal article" date="2023" name="Mol. Phylogenet. Evol.">
        <title>Genome-scale phylogeny and comparative genomics of the fungal order Sordariales.</title>
        <authorList>
            <person name="Hensen N."/>
            <person name="Bonometti L."/>
            <person name="Westerberg I."/>
            <person name="Brannstrom I.O."/>
            <person name="Guillou S."/>
            <person name="Cros-Aarteil S."/>
            <person name="Calhoun S."/>
            <person name="Haridas S."/>
            <person name="Kuo A."/>
            <person name="Mondo S."/>
            <person name="Pangilinan J."/>
            <person name="Riley R."/>
            <person name="LaButti K."/>
            <person name="Andreopoulos B."/>
            <person name="Lipzen A."/>
            <person name="Chen C."/>
            <person name="Yan M."/>
            <person name="Daum C."/>
            <person name="Ng V."/>
            <person name="Clum A."/>
            <person name="Steindorff A."/>
            <person name="Ohm R.A."/>
            <person name="Martin F."/>
            <person name="Silar P."/>
            <person name="Natvig D.O."/>
            <person name="Lalanne C."/>
            <person name="Gautier V."/>
            <person name="Ament-Velasquez S.L."/>
            <person name="Kruys A."/>
            <person name="Hutchinson M.I."/>
            <person name="Powell A.J."/>
            <person name="Barry K."/>
            <person name="Miller A.N."/>
            <person name="Grigoriev I.V."/>
            <person name="Debuchy R."/>
            <person name="Gladieux P."/>
            <person name="Hiltunen Thoren M."/>
            <person name="Johannesson H."/>
        </authorList>
    </citation>
    <scope>NUCLEOTIDE SEQUENCE</scope>
    <source>
        <strain evidence="2">CBS 168.71</strain>
    </source>
</reference>
<feature type="compositionally biased region" description="Basic and acidic residues" evidence="1">
    <location>
        <begin position="21"/>
        <end position="32"/>
    </location>
</feature>
<evidence type="ECO:0000313" key="3">
    <source>
        <dbReference type="Proteomes" id="UP001278766"/>
    </source>
</evidence>
<feature type="region of interest" description="Disordered" evidence="1">
    <location>
        <begin position="1"/>
        <end position="107"/>
    </location>
</feature>